<feature type="transmembrane region" description="Helical" evidence="1">
    <location>
        <begin position="139"/>
        <end position="158"/>
    </location>
</feature>
<evidence type="ECO:0000256" key="1">
    <source>
        <dbReference type="SAM" id="Phobius"/>
    </source>
</evidence>
<dbReference type="GeneID" id="85362123"/>
<evidence type="ECO:0000313" key="2">
    <source>
        <dbReference type="EMBL" id="KAK0438145.1"/>
    </source>
</evidence>
<comment type="caution">
    <text evidence="2">The sequence shown here is derived from an EMBL/GenBank/DDBJ whole genome shotgun (WGS) entry which is preliminary data.</text>
</comment>
<dbReference type="EMBL" id="JAUEPS010000101">
    <property type="protein sequence ID" value="KAK0438145.1"/>
    <property type="molecule type" value="Genomic_DNA"/>
</dbReference>
<sequence>MTIWRRELGERNKIWHRATTPFIPVSIKKHESFPPHHYKNIEIIPVDSSFFASSISLAADCCRELFLLTEKCSALYVKSSVLKNDDFNRVENIAYLVRNEPHRKCNQCHGLPQMLMTRPHVSPINYLPITYDLSPDRSLDLTIIFTLGLALSVVLIGIDTTVAGTFSGSSTRDRTGRSDWYIDSCEWGGDVRGAKHFTNDLAMPG</sequence>
<name>A0AA39J8K2_ARMTA</name>
<accession>A0AA39J8K2</accession>
<keyword evidence="1" id="KW-1133">Transmembrane helix</keyword>
<evidence type="ECO:0000313" key="3">
    <source>
        <dbReference type="Proteomes" id="UP001175211"/>
    </source>
</evidence>
<protein>
    <submittedName>
        <fullName evidence="2">Uncharacterized protein</fullName>
    </submittedName>
</protein>
<dbReference type="RefSeq" id="XP_060322825.1">
    <property type="nucleotide sequence ID" value="XM_060478575.1"/>
</dbReference>
<keyword evidence="1" id="KW-0812">Transmembrane</keyword>
<reference evidence="2" key="1">
    <citation type="submission" date="2023-06" db="EMBL/GenBank/DDBJ databases">
        <authorList>
            <consortium name="Lawrence Berkeley National Laboratory"/>
            <person name="Ahrendt S."/>
            <person name="Sahu N."/>
            <person name="Indic B."/>
            <person name="Wong-Bajracharya J."/>
            <person name="Merenyi Z."/>
            <person name="Ke H.-M."/>
            <person name="Monk M."/>
            <person name="Kocsube S."/>
            <person name="Drula E."/>
            <person name="Lipzen A."/>
            <person name="Balint B."/>
            <person name="Henrissat B."/>
            <person name="Andreopoulos B."/>
            <person name="Martin F.M."/>
            <person name="Harder C.B."/>
            <person name="Rigling D."/>
            <person name="Ford K.L."/>
            <person name="Foster G.D."/>
            <person name="Pangilinan J."/>
            <person name="Papanicolaou A."/>
            <person name="Barry K."/>
            <person name="LaButti K."/>
            <person name="Viragh M."/>
            <person name="Koriabine M."/>
            <person name="Yan M."/>
            <person name="Riley R."/>
            <person name="Champramary S."/>
            <person name="Plett K.L."/>
            <person name="Tsai I.J."/>
            <person name="Slot J."/>
            <person name="Sipos G."/>
            <person name="Plett J."/>
            <person name="Nagy L.G."/>
            <person name="Grigoriev I.V."/>
        </authorList>
    </citation>
    <scope>NUCLEOTIDE SEQUENCE</scope>
    <source>
        <strain evidence="2">CCBAS 213</strain>
    </source>
</reference>
<dbReference type="AlphaFoldDB" id="A0AA39J8K2"/>
<dbReference type="Proteomes" id="UP001175211">
    <property type="component" value="Unassembled WGS sequence"/>
</dbReference>
<organism evidence="2 3">
    <name type="scientific">Armillaria tabescens</name>
    <name type="common">Ringless honey mushroom</name>
    <name type="synonym">Agaricus tabescens</name>
    <dbReference type="NCBI Taxonomy" id="1929756"/>
    <lineage>
        <taxon>Eukaryota</taxon>
        <taxon>Fungi</taxon>
        <taxon>Dikarya</taxon>
        <taxon>Basidiomycota</taxon>
        <taxon>Agaricomycotina</taxon>
        <taxon>Agaricomycetes</taxon>
        <taxon>Agaricomycetidae</taxon>
        <taxon>Agaricales</taxon>
        <taxon>Marasmiineae</taxon>
        <taxon>Physalacriaceae</taxon>
        <taxon>Desarmillaria</taxon>
    </lineage>
</organism>
<proteinExistence type="predicted"/>
<keyword evidence="3" id="KW-1185">Reference proteome</keyword>
<keyword evidence="1" id="KW-0472">Membrane</keyword>
<gene>
    <name evidence="2" type="ORF">EV420DRAFT_1651593</name>
</gene>